<dbReference type="AlphaFoldDB" id="A0A4V0H7G4"/>
<feature type="chain" id="PRO_5020875656" evidence="2">
    <location>
        <begin position="23"/>
        <end position="249"/>
    </location>
</feature>
<accession>A0A4V0H7G4</accession>
<keyword evidence="2" id="KW-0732">Signal</keyword>
<name>A0A4V0H7G4_STRPO</name>
<feature type="signal peptide" evidence="2">
    <location>
        <begin position="1"/>
        <end position="22"/>
    </location>
</feature>
<evidence type="ECO:0000313" key="3">
    <source>
        <dbReference type="EMBL" id="VTT45251.1"/>
    </source>
</evidence>
<protein>
    <submittedName>
        <fullName evidence="3">Phage protein</fullName>
    </submittedName>
</protein>
<dbReference type="EMBL" id="LR594052">
    <property type="protein sequence ID" value="VTT45251.1"/>
    <property type="molecule type" value="Genomic_DNA"/>
</dbReference>
<evidence type="ECO:0000256" key="1">
    <source>
        <dbReference type="SAM" id="MobiDB-lite"/>
    </source>
</evidence>
<reference evidence="3 4" key="1">
    <citation type="submission" date="2019-05" db="EMBL/GenBank/DDBJ databases">
        <authorList>
            <consortium name="Pathogen Informatics"/>
        </authorList>
    </citation>
    <scope>NUCLEOTIDE SEQUENCE [LARGE SCALE GENOMIC DNA]</scope>
    <source>
        <strain evidence="3 4">NCTC10924</strain>
    </source>
</reference>
<gene>
    <name evidence="3" type="ORF">NCTC10924_01381</name>
</gene>
<evidence type="ECO:0000313" key="4">
    <source>
        <dbReference type="Proteomes" id="UP000306241"/>
    </source>
</evidence>
<dbReference type="OrthoDB" id="9984171at2"/>
<sequence length="249" mass="28511">MKKVLLLAIALFSLGIAQNVMAEEEVKVSQETSQENLKWELDPNQQKVTDDNGQPINIGITGNDISIPLPQGWSVSFRKDNKPYSPRKVNERLLTEYLKPAPNNQTRNDLPTVQAQNTSIKVLLTKDSSLGAISNNNQGASPLSVRVTVDTPTKSPSTLSVSFRSNDGFWAGSIFLRDSQNIRKEKEENEKLANEKRKKREEEQKLTEQKLAEEAYLKYIEYDNNQPWHKRLRDGLQDQLWNFKDWLKN</sequence>
<feature type="region of interest" description="Disordered" evidence="1">
    <location>
        <begin position="186"/>
        <end position="207"/>
    </location>
</feature>
<dbReference type="Proteomes" id="UP000306241">
    <property type="component" value="Chromosome"/>
</dbReference>
<proteinExistence type="predicted"/>
<evidence type="ECO:0000256" key="2">
    <source>
        <dbReference type="SAM" id="SignalP"/>
    </source>
</evidence>
<dbReference type="RefSeq" id="WP_093959113.1">
    <property type="nucleotide sequence ID" value="NZ_FZQN01000003.1"/>
</dbReference>
<organism evidence="3 4">
    <name type="scientific">Streptococcus porcinus</name>
    <dbReference type="NCBI Taxonomy" id="1340"/>
    <lineage>
        <taxon>Bacteria</taxon>
        <taxon>Bacillati</taxon>
        <taxon>Bacillota</taxon>
        <taxon>Bacilli</taxon>
        <taxon>Lactobacillales</taxon>
        <taxon>Streptococcaceae</taxon>
        <taxon>Streptococcus</taxon>
    </lineage>
</organism>